<accession>A0ABW2TRI4</accession>
<organism evidence="2 3">
    <name type="scientific">Actinokineospora soli</name>
    <dbReference type="NCBI Taxonomy" id="1048753"/>
    <lineage>
        <taxon>Bacteria</taxon>
        <taxon>Bacillati</taxon>
        <taxon>Actinomycetota</taxon>
        <taxon>Actinomycetes</taxon>
        <taxon>Pseudonocardiales</taxon>
        <taxon>Pseudonocardiaceae</taxon>
        <taxon>Actinokineospora</taxon>
    </lineage>
</organism>
<sequence>MPKPPRGQIGVRPRSTARSRAVWSPTRSSSGPSSAGGYTTTTG</sequence>
<gene>
    <name evidence="2" type="ORF">ACFQV2_22700</name>
</gene>
<feature type="compositionally biased region" description="Low complexity" evidence="1">
    <location>
        <begin position="24"/>
        <end position="43"/>
    </location>
</feature>
<evidence type="ECO:0000313" key="3">
    <source>
        <dbReference type="Proteomes" id="UP001596512"/>
    </source>
</evidence>
<dbReference type="Proteomes" id="UP001596512">
    <property type="component" value="Unassembled WGS sequence"/>
</dbReference>
<feature type="region of interest" description="Disordered" evidence="1">
    <location>
        <begin position="1"/>
        <end position="43"/>
    </location>
</feature>
<proteinExistence type="predicted"/>
<protein>
    <submittedName>
        <fullName evidence="2">Uncharacterized protein</fullName>
    </submittedName>
</protein>
<name>A0ABW2TRI4_9PSEU</name>
<evidence type="ECO:0000256" key="1">
    <source>
        <dbReference type="SAM" id="MobiDB-lite"/>
    </source>
</evidence>
<evidence type="ECO:0000313" key="2">
    <source>
        <dbReference type="EMBL" id="MFC7615878.1"/>
    </source>
</evidence>
<comment type="caution">
    <text evidence="2">The sequence shown here is derived from an EMBL/GenBank/DDBJ whole genome shotgun (WGS) entry which is preliminary data.</text>
</comment>
<keyword evidence="3" id="KW-1185">Reference proteome</keyword>
<dbReference type="EMBL" id="JBHTEY010000004">
    <property type="protein sequence ID" value="MFC7615878.1"/>
    <property type="molecule type" value="Genomic_DNA"/>
</dbReference>
<reference evidence="3" key="1">
    <citation type="journal article" date="2019" name="Int. J. Syst. Evol. Microbiol.">
        <title>The Global Catalogue of Microorganisms (GCM) 10K type strain sequencing project: providing services to taxonomists for standard genome sequencing and annotation.</title>
        <authorList>
            <consortium name="The Broad Institute Genomics Platform"/>
            <consortium name="The Broad Institute Genome Sequencing Center for Infectious Disease"/>
            <person name="Wu L."/>
            <person name="Ma J."/>
        </authorList>
    </citation>
    <scope>NUCLEOTIDE SEQUENCE [LARGE SCALE GENOMIC DNA]</scope>
    <source>
        <strain evidence="3">JCM 17695</strain>
    </source>
</reference>